<evidence type="ECO:0000259" key="3">
    <source>
        <dbReference type="Pfam" id="PF13476"/>
    </source>
</evidence>
<dbReference type="OrthoDB" id="312458at2"/>
<comment type="caution">
    <text evidence="4">The sequence shown here is derived from an EMBL/GenBank/DDBJ whole genome shotgun (WGS) entry which is preliminary data.</text>
</comment>
<dbReference type="RefSeq" id="WP_108960816.1">
    <property type="nucleotide sequence ID" value="NZ_BFAZ01000009.1"/>
</dbReference>
<dbReference type="Pfam" id="PF13476">
    <property type="entry name" value="AAA_23"/>
    <property type="match status" value="1"/>
</dbReference>
<keyword evidence="1" id="KW-0175">Coiled coil</keyword>
<keyword evidence="2" id="KW-0812">Transmembrane</keyword>
<proteinExistence type="predicted"/>
<dbReference type="AlphaFoldDB" id="A0A2P2DH58"/>
<organism evidence="4 5">
    <name type="scientific">Leptospira ellinghausenii</name>
    <dbReference type="NCBI Taxonomy" id="1917822"/>
    <lineage>
        <taxon>Bacteria</taxon>
        <taxon>Pseudomonadati</taxon>
        <taxon>Spirochaetota</taxon>
        <taxon>Spirochaetia</taxon>
        <taxon>Leptospirales</taxon>
        <taxon>Leptospiraceae</taxon>
        <taxon>Leptospira</taxon>
    </lineage>
</organism>
<dbReference type="InterPro" id="IPR027417">
    <property type="entry name" value="P-loop_NTPase"/>
</dbReference>
<protein>
    <submittedName>
        <fullName evidence="4">DNA repair ATPase</fullName>
    </submittedName>
</protein>
<feature type="coiled-coil region" evidence="1">
    <location>
        <begin position="144"/>
        <end position="209"/>
    </location>
</feature>
<dbReference type="SUPFAM" id="SSF52540">
    <property type="entry name" value="P-loop containing nucleoside triphosphate hydrolases"/>
    <property type="match status" value="1"/>
</dbReference>
<feature type="coiled-coil region" evidence="1">
    <location>
        <begin position="536"/>
        <end position="609"/>
    </location>
</feature>
<feature type="domain" description="Rad50/SbcC-type AAA" evidence="3">
    <location>
        <begin position="2"/>
        <end position="255"/>
    </location>
</feature>
<keyword evidence="5" id="KW-1185">Reference proteome</keyword>
<sequence length="769" mass="88955">MKLKLENFGIFTTKEFPIERITVFTGPNESGKTTILDAFVSALIKVVGSTKYGTILNARYQTNRKSDLGVSKQSLSQNLYLNSLVIREGNMDVGSEKELIQVIEQSIFDSGYNPTHLKEMAEQQVAKTGVRKVAKDWMATLNELETAKQKFDVSERSLNQIANQFAELPTWELERQSRKDEVEKLTIDRTNLQKQFEELKEKELHTEADRVYQQILQWEMFTSTNKGEVAGIQVDAEKKAKELEESIRSKKQKISLQKEQIGSLESKIESIKTSKTQSETKFQSLESYYPSFETWKGTVNKFQQDFPVVSVVTWNPTNRNLAFGSFIGVLISLVAVLFTDFDFGMYLPLILFLGLTLFFGIKMKDTRLEKDESKWNEMVRRIASEMETKTLGDWKPDSLHLDSLQMTFQRYDREYTKQKLELQSLKEQITKLETDLDSFQNQSKKEKLELEELESSITKLYQSMGVKSLSELSERLVEGRLKQDKIKTLEDNLRSEGKKWGTTDTETLKLKLKDKIADWEKKGIGKGFELEDRTNKQKLENFIQERSETIRNLEQRIVELEKKLETGKAVLESQMVPAQRDWESSKKNLETKEKKKAELERNYQAFEVLIDIFSEMEAESTDKMSSLVRSLQHRMDAIKGSLPARQIKWNGFSDEIQVETEANEGKMGFGQLSTGTREQISYVLRLEYAFRIGTQYNLPYLLLDEPFRHMDNVRRNVALEYTLQCILNAGEEWKVVFFSFDEGLVSTIKGLAEKWNLPCQIHSLTKPVS</sequence>
<reference evidence="5" key="1">
    <citation type="journal article" date="2019" name="Microbiol. Immunol.">
        <title>Molecular and phenotypic characterization of Leptospira johnsonii sp. nov., Leptospira ellinghausenii sp. nov. and Leptospira ryugenii sp. nov. isolated from soil and water in Japan.</title>
        <authorList>
            <person name="Masuzawa T."/>
            <person name="Saito M."/>
            <person name="Nakao R."/>
            <person name="Nikaido Y."/>
            <person name="Matsumoto M."/>
            <person name="Ogawa M."/>
            <person name="Yokoyama M."/>
            <person name="Hidaka Y."/>
            <person name="Tomita J."/>
            <person name="Sakakibara K."/>
            <person name="Suzuki K."/>
            <person name="Yasuda S."/>
            <person name="Sato H."/>
            <person name="Yamaguchi M."/>
            <person name="Yoshida S.I."/>
            <person name="Koizumi N."/>
            <person name="Kawamura Y."/>
        </authorList>
    </citation>
    <scope>NUCLEOTIDE SEQUENCE [LARGE SCALE GENOMIC DNA]</scope>
    <source>
        <strain evidence="5">E18</strain>
    </source>
</reference>
<evidence type="ECO:0000313" key="5">
    <source>
        <dbReference type="Proteomes" id="UP000245206"/>
    </source>
</evidence>
<feature type="coiled-coil region" evidence="1">
    <location>
        <begin position="233"/>
        <end position="260"/>
    </location>
</feature>
<feature type="transmembrane region" description="Helical" evidence="2">
    <location>
        <begin position="345"/>
        <end position="361"/>
    </location>
</feature>
<gene>
    <name evidence="4" type="primary">sbcC</name>
    <name evidence="4" type="ORF">LPTSP2_32780</name>
</gene>
<evidence type="ECO:0000313" key="4">
    <source>
        <dbReference type="EMBL" id="GBF43975.1"/>
    </source>
</evidence>
<dbReference type="Proteomes" id="UP000245206">
    <property type="component" value="Unassembled WGS sequence"/>
</dbReference>
<dbReference type="GO" id="GO:0016887">
    <property type="term" value="F:ATP hydrolysis activity"/>
    <property type="evidence" value="ECO:0007669"/>
    <property type="project" value="InterPro"/>
</dbReference>
<dbReference type="PANTHER" id="PTHR41259:SF1">
    <property type="entry name" value="DOUBLE-STRAND BREAK REPAIR RAD50 ATPASE, PUTATIVE-RELATED"/>
    <property type="match status" value="1"/>
</dbReference>
<keyword evidence="2" id="KW-1133">Transmembrane helix</keyword>
<keyword evidence="2" id="KW-0472">Membrane</keyword>
<dbReference type="Gene3D" id="3.40.50.300">
    <property type="entry name" value="P-loop containing nucleotide triphosphate hydrolases"/>
    <property type="match status" value="2"/>
</dbReference>
<accession>A0A2P2DH58</accession>
<dbReference type="PANTHER" id="PTHR41259">
    <property type="entry name" value="DOUBLE-STRAND BREAK REPAIR RAD50 ATPASE, PUTATIVE-RELATED"/>
    <property type="match status" value="1"/>
</dbReference>
<feature type="coiled-coil region" evidence="1">
    <location>
        <begin position="408"/>
        <end position="456"/>
    </location>
</feature>
<name>A0A2P2DH58_9LEPT</name>
<dbReference type="GO" id="GO:0006302">
    <property type="term" value="P:double-strand break repair"/>
    <property type="evidence" value="ECO:0007669"/>
    <property type="project" value="InterPro"/>
</dbReference>
<feature type="transmembrane region" description="Helical" evidence="2">
    <location>
        <begin position="321"/>
        <end position="339"/>
    </location>
</feature>
<evidence type="ECO:0000256" key="1">
    <source>
        <dbReference type="SAM" id="Coils"/>
    </source>
</evidence>
<evidence type="ECO:0000256" key="2">
    <source>
        <dbReference type="SAM" id="Phobius"/>
    </source>
</evidence>
<dbReference type="EMBL" id="BFAZ01000009">
    <property type="protein sequence ID" value="GBF43975.1"/>
    <property type="molecule type" value="Genomic_DNA"/>
</dbReference>
<dbReference type="InterPro" id="IPR038729">
    <property type="entry name" value="Rad50/SbcC_AAA"/>
</dbReference>